<dbReference type="EMBL" id="MFBN01000046">
    <property type="protein sequence ID" value="OGD94510.1"/>
    <property type="molecule type" value="Genomic_DNA"/>
</dbReference>
<feature type="transmembrane region" description="Helical" evidence="2">
    <location>
        <begin position="162"/>
        <end position="181"/>
    </location>
</feature>
<dbReference type="AlphaFoldDB" id="A0A1F5GRL3"/>
<feature type="region of interest" description="Disordered" evidence="1">
    <location>
        <begin position="183"/>
        <end position="218"/>
    </location>
</feature>
<evidence type="ECO:0000256" key="2">
    <source>
        <dbReference type="SAM" id="Phobius"/>
    </source>
</evidence>
<evidence type="ECO:0008006" key="5">
    <source>
        <dbReference type="Google" id="ProtNLM"/>
    </source>
</evidence>
<keyword evidence="2" id="KW-1133">Transmembrane helix</keyword>
<proteinExistence type="predicted"/>
<keyword evidence="2" id="KW-0812">Transmembrane</keyword>
<dbReference type="Proteomes" id="UP000178336">
    <property type="component" value="Unassembled WGS sequence"/>
</dbReference>
<protein>
    <recommendedName>
        <fullName evidence="5">DUF4399 domain-containing protein</fullName>
    </recommendedName>
</protein>
<organism evidence="3 4">
    <name type="scientific">Candidatus Curtissbacteria bacterium RIFCSPLOWO2_01_FULL_37_9</name>
    <dbReference type="NCBI Taxonomy" id="1797724"/>
    <lineage>
        <taxon>Bacteria</taxon>
        <taxon>Candidatus Curtissiibacteriota</taxon>
    </lineage>
</organism>
<accession>A0A1F5GRL3</accession>
<reference evidence="3 4" key="1">
    <citation type="journal article" date="2016" name="Nat. Commun.">
        <title>Thousands of microbial genomes shed light on interconnected biogeochemical processes in an aquifer system.</title>
        <authorList>
            <person name="Anantharaman K."/>
            <person name="Brown C.T."/>
            <person name="Hug L.A."/>
            <person name="Sharon I."/>
            <person name="Castelle C.J."/>
            <person name="Probst A.J."/>
            <person name="Thomas B.C."/>
            <person name="Singh A."/>
            <person name="Wilkins M.J."/>
            <person name="Karaoz U."/>
            <person name="Brodie E.L."/>
            <person name="Williams K.H."/>
            <person name="Hubbard S.S."/>
            <person name="Banfield J.F."/>
        </authorList>
    </citation>
    <scope>NUCLEOTIDE SEQUENCE [LARGE SCALE GENOMIC DNA]</scope>
</reference>
<name>A0A1F5GRL3_9BACT</name>
<evidence type="ECO:0000313" key="4">
    <source>
        <dbReference type="Proteomes" id="UP000178336"/>
    </source>
</evidence>
<gene>
    <name evidence="3" type="ORF">A3A48_00400</name>
</gene>
<keyword evidence="2" id="KW-0472">Membrane</keyword>
<evidence type="ECO:0000256" key="1">
    <source>
        <dbReference type="SAM" id="MobiDB-lite"/>
    </source>
</evidence>
<feature type="transmembrane region" description="Helical" evidence="2">
    <location>
        <begin position="12"/>
        <end position="31"/>
    </location>
</feature>
<feature type="compositionally biased region" description="Basic residues" evidence="1">
    <location>
        <begin position="198"/>
        <end position="218"/>
    </location>
</feature>
<comment type="caution">
    <text evidence="3">The sequence shown here is derived from an EMBL/GenBank/DDBJ whole genome shotgun (WGS) entry which is preliminary data.</text>
</comment>
<sequence length="218" mass="24196">MKNFFKNPGKKTALMIIASLFVFGAITTYFSTTYAQNSTQPKLQVITPSEGQTIYGNKVPVLFSVENINIVDYQTNKLPTKEQGHIHLWLDDTNPTPVSAVKLIEDSFTFSDVPYGNHTLKAELVNNDHTSFKPPIDTTVEFISEAVASPPPTAASGFDKNTALVILVVVALVIVAAWWYTKEEDEEEMESQSEKSKSKVSKKKTAKGIKKLPAKKRK</sequence>
<evidence type="ECO:0000313" key="3">
    <source>
        <dbReference type="EMBL" id="OGD94510.1"/>
    </source>
</evidence>